<feature type="domain" description="DUF8095" evidence="2">
    <location>
        <begin position="54"/>
        <end position="191"/>
    </location>
</feature>
<evidence type="ECO:0000256" key="1">
    <source>
        <dbReference type="SAM" id="SignalP"/>
    </source>
</evidence>
<proteinExistence type="predicted"/>
<dbReference type="AlphaFoldDB" id="I3DH60"/>
<dbReference type="RefSeq" id="WP_005759397.1">
    <property type="nucleotide sequence ID" value="NZ_AJSX01000010.1"/>
</dbReference>
<accession>I3DH60</accession>
<feature type="signal peptide" evidence="1">
    <location>
        <begin position="1"/>
        <end position="21"/>
    </location>
</feature>
<dbReference type="Pfam" id="PF26367">
    <property type="entry name" value="DUF8095"/>
    <property type="match status" value="1"/>
</dbReference>
<comment type="caution">
    <text evidence="3">The sequence shown here is derived from an EMBL/GenBank/DDBJ whole genome shotgun (WGS) entry which is preliminary data.</text>
</comment>
<gene>
    <name evidence="3" type="ORF">HMPREF1052_1867</name>
</gene>
<dbReference type="InterPro" id="IPR058408">
    <property type="entry name" value="DUF8095"/>
</dbReference>
<evidence type="ECO:0000259" key="2">
    <source>
        <dbReference type="Pfam" id="PF26367"/>
    </source>
</evidence>
<dbReference type="PATRIC" id="fig|1095749.3.peg.593"/>
<dbReference type="EMBL" id="AJSX01000010">
    <property type="protein sequence ID" value="EIJ71053.1"/>
    <property type="molecule type" value="Genomic_DNA"/>
</dbReference>
<protein>
    <recommendedName>
        <fullName evidence="2">DUF8095 domain-containing protein</fullName>
    </recommendedName>
</protein>
<evidence type="ECO:0000313" key="3">
    <source>
        <dbReference type="EMBL" id="EIJ71053.1"/>
    </source>
</evidence>
<dbReference type="Proteomes" id="UP000006457">
    <property type="component" value="Unassembled WGS sequence"/>
</dbReference>
<organism evidence="3 4">
    <name type="scientific">Pasteurella bettyae CCUG 2042</name>
    <dbReference type="NCBI Taxonomy" id="1095749"/>
    <lineage>
        <taxon>Bacteria</taxon>
        <taxon>Pseudomonadati</taxon>
        <taxon>Pseudomonadota</taxon>
        <taxon>Gammaproteobacteria</taxon>
        <taxon>Pasteurellales</taxon>
        <taxon>Pasteurellaceae</taxon>
        <taxon>Pasteurella</taxon>
    </lineage>
</organism>
<dbReference type="eggNOG" id="ENOG5031JYK">
    <property type="taxonomic scope" value="Bacteria"/>
</dbReference>
<sequence>MRNLTFSISLILLILSTYSVAKDVSVHISEDATTIKAKDISANIFGSGHEKVEKTYVSRENSESLNPDNSNDAHLLANSIEFELYEISENHNSHTIYESGAGICRGFKSQHGVDLTDSTTYYMGNSSNEYYASIIGANVSDKNGAKNMQYAPVFNINDPNLSKQVQDDEAKYGRGLATRNVKDKTKILSSVICQ</sequence>
<name>I3DH60_9PAST</name>
<keyword evidence="1" id="KW-0732">Signal</keyword>
<feature type="chain" id="PRO_5003669762" description="DUF8095 domain-containing protein" evidence="1">
    <location>
        <begin position="22"/>
        <end position="194"/>
    </location>
</feature>
<evidence type="ECO:0000313" key="4">
    <source>
        <dbReference type="Proteomes" id="UP000006457"/>
    </source>
</evidence>
<reference evidence="3 4" key="1">
    <citation type="submission" date="2012-03" db="EMBL/GenBank/DDBJ databases">
        <authorList>
            <person name="Harkins D.M."/>
            <person name="Madupu R."/>
            <person name="Durkin A.S."/>
            <person name="Torralba M."/>
            <person name="Methe B."/>
            <person name="Sutton G.G."/>
            <person name="Nelson K.E."/>
        </authorList>
    </citation>
    <scope>NUCLEOTIDE SEQUENCE [LARGE SCALE GENOMIC DNA]</scope>
    <source>
        <strain evidence="3 4">CCUG 2042</strain>
    </source>
</reference>
<keyword evidence="4" id="KW-1185">Reference proteome</keyword>